<dbReference type="eggNOG" id="COG0342">
    <property type="taxonomic scope" value="Bacteria"/>
</dbReference>
<dbReference type="STRING" id="756499.Desde_0874"/>
<evidence type="ECO:0000313" key="3">
    <source>
        <dbReference type="EMBL" id="AFL99314.1"/>
    </source>
</evidence>
<accession>I4A5T0</accession>
<keyword evidence="4" id="KW-1185">Reference proteome</keyword>
<evidence type="ECO:0000256" key="1">
    <source>
        <dbReference type="SAM" id="SignalP"/>
    </source>
</evidence>
<dbReference type="EMBL" id="CP003348">
    <property type="protein sequence ID" value="AFL99314.1"/>
    <property type="molecule type" value="Genomic_DNA"/>
</dbReference>
<feature type="signal peptide" evidence="1">
    <location>
        <begin position="1"/>
        <end position="26"/>
    </location>
</feature>
<dbReference type="RefSeq" id="WP_014792806.1">
    <property type="nucleotide sequence ID" value="NC_018017.1"/>
</dbReference>
<reference evidence="3 4" key="2">
    <citation type="journal article" date="2015" name="J. Bacteriol.">
        <title>Genomic, proteomic, and biochemical analysis of the organohalide respiratory pathway in Desulfitobacterium dehalogenans.</title>
        <authorList>
            <person name="Kruse T."/>
            <person name="van de Pas B.A."/>
            <person name="Atteia A."/>
            <person name="Krab K."/>
            <person name="Hagen W.R."/>
            <person name="Goodwin L."/>
            <person name="Chain P."/>
            <person name="Boeren S."/>
            <person name="Maphosa F."/>
            <person name="Schraa G."/>
            <person name="de Vos W.M."/>
            <person name="van der Oost J."/>
            <person name="Smidt H."/>
            <person name="Stams A.J."/>
        </authorList>
    </citation>
    <scope>NUCLEOTIDE SEQUENCE [LARGE SCALE GENOMIC DNA]</scope>
    <source>
        <strain evidence="4">ATCC 51507 / DSM 9161 / JW/IU-DC1</strain>
    </source>
</reference>
<feature type="chain" id="PRO_5038638780" description="SecDF P1 head subdomain domain-containing protein" evidence="1">
    <location>
        <begin position="27"/>
        <end position="197"/>
    </location>
</feature>
<reference evidence="4" key="1">
    <citation type="submission" date="2012-06" db="EMBL/GenBank/DDBJ databases">
        <title>Complete sequence of Desulfitobacterium dehalogenans ATCC 51507.</title>
        <authorList>
            <person name="Lucas S."/>
            <person name="Han J."/>
            <person name="Lapidus A."/>
            <person name="Cheng J.-F."/>
            <person name="Goodwin L."/>
            <person name="Pitluck S."/>
            <person name="Peters L."/>
            <person name="Ovchinnikova G."/>
            <person name="Teshima H."/>
            <person name="Detter J.C."/>
            <person name="Han C."/>
            <person name="Tapia R."/>
            <person name="Land M."/>
            <person name="Hauser L."/>
            <person name="Kyrpides N."/>
            <person name="Ivanova N."/>
            <person name="Pagani I."/>
            <person name="Kruse T."/>
            <person name="de Vos W.M."/>
            <person name="Smidt H."/>
            <person name="Woyke T."/>
        </authorList>
    </citation>
    <scope>NUCLEOTIDE SEQUENCE [LARGE SCALE GENOMIC DNA]</scope>
    <source>
        <strain evidence="4">ATCC 51507 / DSM 9161 / JW/IU-DC1</strain>
    </source>
</reference>
<keyword evidence="1" id="KW-0732">Signal</keyword>
<dbReference type="InterPro" id="IPR054384">
    <property type="entry name" value="SecDF_P1_head"/>
</dbReference>
<sequence precursor="true">MLKRSLALISCLLSLTLLGCSSPIQTGNSSQEVNVIIYEADTSSTFTNEIISSMKDPLTARFKSLGFESIVINQAANQVRVELTPSNPDIKQIAEIVGKPNRFKLVGPNNEIILFEKDLISATPCMDETYKTFEVRFTDEAEKKLETATQKLIGQRVSFYLDDRQLANLLVANPISGEGIQVPGSATVQEAKILTAV</sequence>
<dbReference type="Pfam" id="PF22599">
    <property type="entry name" value="SecDF_P1_head"/>
    <property type="match status" value="1"/>
</dbReference>
<dbReference type="Proteomes" id="UP000006053">
    <property type="component" value="Chromosome"/>
</dbReference>
<dbReference type="Gene3D" id="3.30.1360.200">
    <property type="match status" value="1"/>
</dbReference>
<proteinExistence type="predicted"/>
<dbReference type="AlphaFoldDB" id="I4A5T0"/>
<evidence type="ECO:0000313" key="4">
    <source>
        <dbReference type="Proteomes" id="UP000006053"/>
    </source>
</evidence>
<dbReference type="HOGENOM" id="CLU_1382163_0_0_9"/>
<organism evidence="3 4">
    <name type="scientific">Desulfitobacterium dehalogenans (strain ATCC 51507 / DSM 9161 / JW/IU-DC1)</name>
    <dbReference type="NCBI Taxonomy" id="756499"/>
    <lineage>
        <taxon>Bacteria</taxon>
        <taxon>Bacillati</taxon>
        <taxon>Bacillota</taxon>
        <taxon>Clostridia</taxon>
        <taxon>Eubacteriales</taxon>
        <taxon>Desulfitobacteriaceae</taxon>
        <taxon>Desulfitobacterium</taxon>
    </lineage>
</organism>
<evidence type="ECO:0000259" key="2">
    <source>
        <dbReference type="Pfam" id="PF22599"/>
    </source>
</evidence>
<gene>
    <name evidence="3" type="ordered locus">Desde_0874</name>
</gene>
<protein>
    <recommendedName>
        <fullName evidence="2">SecDF P1 head subdomain domain-containing protein</fullName>
    </recommendedName>
</protein>
<dbReference type="KEGG" id="ddh:Desde_0874"/>
<feature type="domain" description="SecDF P1 head subdomain" evidence="2">
    <location>
        <begin position="110"/>
        <end position="195"/>
    </location>
</feature>
<dbReference type="PROSITE" id="PS51257">
    <property type="entry name" value="PROKAR_LIPOPROTEIN"/>
    <property type="match status" value="1"/>
</dbReference>
<name>I4A5T0_DESDJ</name>